<keyword evidence="2" id="KW-1185">Reference proteome</keyword>
<evidence type="ECO:0000313" key="1">
    <source>
        <dbReference type="EMBL" id="KAJ9693681.1"/>
    </source>
</evidence>
<dbReference type="EMBL" id="JARBHA010000008">
    <property type="protein sequence ID" value="KAJ9693681.1"/>
    <property type="molecule type" value="Genomic_DNA"/>
</dbReference>
<reference evidence="1 2" key="1">
    <citation type="journal article" date="2023" name="BMC Biotechnol.">
        <title>Vitis rotundifolia cv Carlos genome sequencing.</title>
        <authorList>
            <person name="Huff M."/>
            <person name="Hulse-Kemp A."/>
            <person name="Scheffler B."/>
            <person name="Youngblood R."/>
            <person name="Simpson S."/>
            <person name="Babiker E."/>
            <person name="Staton M."/>
        </authorList>
    </citation>
    <scope>NUCLEOTIDE SEQUENCE [LARGE SCALE GENOMIC DNA]</scope>
    <source>
        <tissue evidence="1">Leaf</tissue>
    </source>
</reference>
<dbReference type="AlphaFoldDB" id="A0AA38ZR02"/>
<proteinExistence type="predicted"/>
<sequence>MSFICSSFPNLNSRRRCLNHMSSHVAKAIARYSASALDLTTTSCFLLFQDIRLPPIKTQYPEVERLSVGEPAQSASV</sequence>
<comment type="caution">
    <text evidence="1">The sequence shown here is derived from an EMBL/GenBank/DDBJ whole genome shotgun (WGS) entry which is preliminary data.</text>
</comment>
<accession>A0AA38ZR02</accession>
<gene>
    <name evidence="1" type="ORF">PVL29_009572</name>
</gene>
<dbReference type="Proteomes" id="UP001168098">
    <property type="component" value="Unassembled WGS sequence"/>
</dbReference>
<organism evidence="1 2">
    <name type="scientific">Vitis rotundifolia</name>
    <name type="common">Muscadine grape</name>
    <dbReference type="NCBI Taxonomy" id="103349"/>
    <lineage>
        <taxon>Eukaryota</taxon>
        <taxon>Viridiplantae</taxon>
        <taxon>Streptophyta</taxon>
        <taxon>Embryophyta</taxon>
        <taxon>Tracheophyta</taxon>
        <taxon>Spermatophyta</taxon>
        <taxon>Magnoliopsida</taxon>
        <taxon>eudicotyledons</taxon>
        <taxon>Gunneridae</taxon>
        <taxon>Pentapetalae</taxon>
        <taxon>rosids</taxon>
        <taxon>Vitales</taxon>
        <taxon>Vitaceae</taxon>
        <taxon>Viteae</taxon>
        <taxon>Vitis</taxon>
    </lineage>
</organism>
<evidence type="ECO:0000313" key="2">
    <source>
        <dbReference type="Proteomes" id="UP001168098"/>
    </source>
</evidence>
<name>A0AA38ZR02_VITRO</name>
<protein>
    <submittedName>
        <fullName evidence="1">Uncharacterized protein</fullName>
    </submittedName>
</protein>